<proteinExistence type="predicted"/>
<keyword evidence="2" id="KW-1133">Transmembrane helix</keyword>
<gene>
    <name evidence="3" type="ORF">OTU49_005038</name>
</gene>
<evidence type="ECO:0000313" key="3">
    <source>
        <dbReference type="EMBL" id="KAK8736494.1"/>
    </source>
</evidence>
<feature type="compositionally biased region" description="Basic residues" evidence="1">
    <location>
        <begin position="1"/>
        <end position="11"/>
    </location>
</feature>
<name>A0AAW0X833_CHEQU</name>
<evidence type="ECO:0000256" key="2">
    <source>
        <dbReference type="SAM" id="Phobius"/>
    </source>
</evidence>
<feature type="transmembrane region" description="Helical" evidence="2">
    <location>
        <begin position="292"/>
        <end position="308"/>
    </location>
</feature>
<keyword evidence="2" id="KW-0812">Transmembrane</keyword>
<dbReference type="Proteomes" id="UP001445076">
    <property type="component" value="Unassembled WGS sequence"/>
</dbReference>
<protein>
    <recommendedName>
        <fullName evidence="5">Vacuole membrane protein 1</fullName>
    </recommendedName>
</protein>
<keyword evidence="2" id="KW-0472">Membrane</keyword>
<feature type="transmembrane region" description="Helical" evidence="2">
    <location>
        <begin position="154"/>
        <end position="177"/>
    </location>
</feature>
<feature type="transmembrane region" description="Helical" evidence="2">
    <location>
        <begin position="347"/>
        <end position="371"/>
    </location>
</feature>
<evidence type="ECO:0008006" key="5">
    <source>
        <dbReference type="Google" id="ProtNLM"/>
    </source>
</evidence>
<feature type="transmembrane region" description="Helical" evidence="2">
    <location>
        <begin position="406"/>
        <end position="431"/>
    </location>
</feature>
<evidence type="ECO:0000313" key="4">
    <source>
        <dbReference type="Proteomes" id="UP001445076"/>
    </source>
</evidence>
<evidence type="ECO:0000256" key="1">
    <source>
        <dbReference type="SAM" id="MobiDB-lite"/>
    </source>
</evidence>
<accession>A0AAW0X833</accession>
<sequence length="450" mass="50822">MGRGKNRRGRSKPGQGKCSPKPDTVPGTRTEIPEPNHLLTMGDTSAQKRFQRKGSKQANGSSMISSVPTLEEKLAEKQEREKIVLWRRPIQTLNYFSRECGILSAEYMIKLWNNKKSVLLIAMLIGGYYAAYKTPGPHHPLLQSVAKECWWCAWWLWLGILSSVGLGTGLHTFLLYLGPHIASVTLAAYSCNSVEFPSPPYPDDIMCPEEEVAAKEMSIFTIMSKVRLEAFMWGAGTALGELPPYFMARGARLSGYDPDDEEMAEFEELQRLKERPEDMSFIDRVKLSVEKLVERVGFFGILACASIPNPLFDLAGITCGHFLVPFWTFFGATLIGKAIIKMHIQKMFVIIAFNESLLARAVGLLAFVPVIGSKLEQPFKSFLEKQKKKFHRKPGTSPESQDGVNIIAWIFEKFILLMVAYFIISIINSFAQSYHKRKHKMERENKLAKD</sequence>
<feature type="region of interest" description="Disordered" evidence="1">
    <location>
        <begin position="1"/>
        <end position="63"/>
    </location>
</feature>
<dbReference type="AlphaFoldDB" id="A0AAW0X833"/>
<feature type="transmembrane region" description="Helical" evidence="2">
    <location>
        <begin position="314"/>
        <end position="335"/>
    </location>
</feature>
<keyword evidence="4" id="KW-1185">Reference proteome</keyword>
<reference evidence="3 4" key="1">
    <citation type="journal article" date="2024" name="BMC Genomics">
        <title>Genome assembly of redclaw crayfish (Cherax quadricarinatus) provides insights into its immune adaptation and hypoxia tolerance.</title>
        <authorList>
            <person name="Liu Z."/>
            <person name="Zheng J."/>
            <person name="Li H."/>
            <person name="Fang K."/>
            <person name="Wang S."/>
            <person name="He J."/>
            <person name="Zhou D."/>
            <person name="Weng S."/>
            <person name="Chi M."/>
            <person name="Gu Z."/>
            <person name="He J."/>
            <person name="Li F."/>
            <person name="Wang M."/>
        </authorList>
    </citation>
    <scope>NUCLEOTIDE SEQUENCE [LARGE SCALE GENOMIC DNA]</scope>
    <source>
        <strain evidence="3">ZL_2023a</strain>
    </source>
</reference>
<organism evidence="3 4">
    <name type="scientific">Cherax quadricarinatus</name>
    <name type="common">Australian red claw crayfish</name>
    <dbReference type="NCBI Taxonomy" id="27406"/>
    <lineage>
        <taxon>Eukaryota</taxon>
        <taxon>Metazoa</taxon>
        <taxon>Ecdysozoa</taxon>
        <taxon>Arthropoda</taxon>
        <taxon>Crustacea</taxon>
        <taxon>Multicrustacea</taxon>
        <taxon>Malacostraca</taxon>
        <taxon>Eumalacostraca</taxon>
        <taxon>Eucarida</taxon>
        <taxon>Decapoda</taxon>
        <taxon>Pleocyemata</taxon>
        <taxon>Astacidea</taxon>
        <taxon>Parastacoidea</taxon>
        <taxon>Parastacidae</taxon>
        <taxon>Cherax</taxon>
    </lineage>
</organism>
<feature type="transmembrane region" description="Helical" evidence="2">
    <location>
        <begin position="117"/>
        <end position="134"/>
    </location>
</feature>
<comment type="caution">
    <text evidence="3">The sequence shown here is derived from an EMBL/GenBank/DDBJ whole genome shotgun (WGS) entry which is preliminary data.</text>
</comment>
<dbReference type="EMBL" id="JARKIK010000044">
    <property type="protein sequence ID" value="KAK8736494.1"/>
    <property type="molecule type" value="Genomic_DNA"/>
</dbReference>